<keyword evidence="4" id="KW-0378">Hydrolase</keyword>
<dbReference type="PANTHER" id="PTHR42978">
    <property type="entry name" value="QUORUM-QUENCHING LACTONASE YTNP-RELATED-RELATED"/>
    <property type="match status" value="1"/>
</dbReference>
<dbReference type="InterPro" id="IPR001279">
    <property type="entry name" value="Metallo-B-lactamas"/>
</dbReference>
<keyword evidence="3" id="KW-0479">Metal-binding</keyword>
<dbReference type="RefSeq" id="WP_116342776.1">
    <property type="nucleotide sequence ID" value="NZ_OFSP01000078.1"/>
</dbReference>
<feature type="domain" description="Metallo-beta-lactamase" evidence="6">
    <location>
        <begin position="34"/>
        <end position="259"/>
    </location>
</feature>
<evidence type="ECO:0000256" key="4">
    <source>
        <dbReference type="ARBA" id="ARBA00022801"/>
    </source>
</evidence>
<dbReference type="GO" id="GO:0046872">
    <property type="term" value="F:metal ion binding"/>
    <property type="evidence" value="ECO:0007669"/>
    <property type="project" value="UniProtKB-KW"/>
</dbReference>
<keyword evidence="5" id="KW-0862">Zinc</keyword>
<dbReference type="Gene3D" id="3.60.15.10">
    <property type="entry name" value="Ribonuclease Z/Hydroxyacylglutathione hydrolase-like"/>
    <property type="match status" value="1"/>
</dbReference>
<dbReference type="PANTHER" id="PTHR42978:SF7">
    <property type="entry name" value="METALLO-HYDROLASE RV2300C-RELATED"/>
    <property type="match status" value="1"/>
</dbReference>
<comment type="caution">
    <text evidence="7">The sequence shown here is derived from an EMBL/GenBank/DDBJ whole genome shotgun (WGS) entry which is preliminary data.</text>
</comment>
<organism evidence="7 8">
    <name type="scientific">Cupriavidus taiwanensis</name>
    <dbReference type="NCBI Taxonomy" id="164546"/>
    <lineage>
        <taxon>Bacteria</taxon>
        <taxon>Pseudomonadati</taxon>
        <taxon>Pseudomonadota</taxon>
        <taxon>Betaproteobacteria</taxon>
        <taxon>Burkholderiales</taxon>
        <taxon>Burkholderiaceae</taxon>
        <taxon>Cupriavidus</taxon>
    </lineage>
</organism>
<evidence type="ECO:0000313" key="7">
    <source>
        <dbReference type="EMBL" id="SOY77516.1"/>
    </source>
</evidence>
<name>A0A375CQ44_9BURK</name>
<comment type="similarity">
    <text evidence="2">Belongs to the metallo-beta-lactamase superfamily.</text>
</comment>
<evidence type="ECO:0000259" key="6">
    <source>
        <dbReference type="SMART" id="SM00849"/>
    </source>
</evidence>
<dbReference type="CDD" id="cd07729">
    <property type="entry name" value="AHL_lactonase_MBL-fold"/>
    <property type="match status" value="1"/>
</dbReference>
<sequence>MSDYSIHILEYCYLNEIPNAALNYGRHNTGMTKLPFCYILVRSKDTVALVDVGHNNAEQMADFISDFDIRNWRSPAEVLSPFGIKPEDVQHVFLTHAHFDHMGGLALFPNAKFYIQEKELSNWIWTMTLDSRFRWLMGSIDTSDVLKAVELARDGRLSLLKGRADDILPGIDLVPAFDTHSPGSQYVVIRNDGQANSSDTWVMAGDLIYQFSNLDGGDEKDPYYHPIGIATGSQEKLIFAMHDLVEAANGDRTRVIPAHEARLSERFPTREESNGLKIIELAVADCHQSMVMG</sequence>
<evidence type="ECO:0000256" key="1">
    <source>
        <dbReference type="ARBA" id="ARBA00001947"/>
    </source>
</evidence>
<dbReference type="GO" id="GO:0016787">
    <property type="term" value="F:hydrolase activity"/>
    <property type="evidence" value="ECO:0007669"/>
    <property type="project" value="UniProtKB-KW"/>
</dbReference>
<dbReference type="Proteomes" id="UP000256297">
    <property type="component" value="Unassembled WGS sequence"/>
</dbReference>
<dbReference type="SUPFAM" id="SSF56281">
    <property type="entry name" value="Metallo-hydrolase/oxidoreductase"/>
    <property type="match status" value="1"/>
</dbReference>
<evidence type="ECO:0000313" key="8">
    <source>
        <dbReference type="Proteomes" id="UP000256297"/>
    </source>
</evidence>
<dbReference type="InterPro" id="IPR036866">
    <property type="entry name" value="RibonucZ/Hydroxyglut_hydro"/>
</dbReference>
<gene>
    <name evidence="7" type="ORF">CBM2589_U10033</name>
</gene>
<proteinExistence type="inferred from homology"/>
<dbReference type="InterPro" id="IPR051013">
    <property type="entry name" value="MBL_superfamily_lactonases"/>
</dbReference>
<evidence type="ECO:0000256" key="5">
    <source>
        <dbReference type="ARBA" id="ARBA00022833"/>
    </source>
</evidence>
<dbReference type="AlphaFoldDB" id="A0A375CQ44"/>
<accession>A0A375CQ44</accession>
<comment type="cofactor">
    <cofactor evidence="1">
        <name>Zn(2+)</name>
        <dbReference type="ChEBI" id="CHEBI:29105"/>
    </cofactor>
</comment>
<protein>
    <recommendedName>
        <fullName evidence="6">Metallo-beta-lactamase domain-containing protein</fullName>
    </recommendedName>
</protein>
<dbReference type="SMART" id="SM00849">
    <property type="entry name" value="Lactamase_B"/>
    <property type="match status" value="1"/>
</dbReference>
<evidence type="ECO:0000256" key="2">
    <source>
        <dbReference type="ARBA" id="ARBA00007749"/>
    </source>
</evidence>
<dbReference type="EMBL" id="OFSP01000078">
    <property type="protein sequence ID" value="SOY77516.1"/>
    <property type="molecule type" value="Genomic_DNA"/>
</dbReference>
<evidence type="ECO:0000256" key="3">
    <source>
        <dbReference type="ARBA" id="ARBA00022723"/>
    </source>
</evidence>
<reference evidence="8" key="1">
    <citation type="submission" date="2018-01" db="EMBL/GenBank/DDBJ databases">
        <authorList>
            <person name="Gaut B.S."/>
            <person name="Morton B.R."/>
            <person name="Clegg M.T."/>
            <person name="Duvall M.R."/>
        </authorList>
    </citation>
    <scope>NUCLEOTIDE SEQUENCE [LARGE SCALE GENOMIC DNA]</scope>
</reference>
<dbReference type="Pfam" id="PF00753">
    <property type="entry name" value="Lactamase_B"/>
    <property type="match status" value="1"/>
</dbReference>